<dbReference type="OrthoDB" id="7390113at2"/>
<dbReference type="RefSeq" id="WP_127788391.1">
    <property type="nucleotide sequence ID" value="NZ_SACL01000005.1"/>
</dbReference>
<dbReference type="PANTHER" id="PTHR30050:SF5">
    <property type="entry name" value="DNAA REGULATORY INACTIVATOR HDA"/>
    <property type="match status" value="1"/>
</dbReference>
<dbReference type="SUPFAM" id="SSF52540">
    <property type="entry name" value="P-loop containing nucleoside triphosphate hydrolases"/>
    <property type="match status" value="1"/>
</dbReference>
<organism evidence="1 2">
    <name type="scientific">Rhodovarius crocodyli</name>
    <dbReference type="NCBI Taxonomy" id="1979269"/>
    <lineage>
        <taxon>Bacteria</taxon>
        <taxon>Pseudomonadati</taxon>
        <taxon>Pseudomonadota</taxon>
        <taxon>Alphaproteobacteria</taxon>
        <taxon>Acetobacterales</taxon>
        <taxon>Roseomonadaceae</taxon>
        <taxon>Rhodovarius</taxon>
    </lineage>
</organism>
<protein>
    <submittedName>
        <fullName evidence="1">Chromosomal replication initiator DnaA</fullName>
    </submittedName>
</protein>
<dbReference type="Proteomes" id="UP000282957">
    <property type="component" value="Unassembled WGS sequence"/>
</dbReference>
<evidence type="ECO:0000313" key="2">
    <source>
        <dbReference type="Proteomes" id="UP000282957"/>
    </source>
</evidence>
<accession>A0A437MD30</accession>
<sequence>MPRQLALPLDLSPSFAEGDFIPDAANAAAREFLASPEAWPDRRLVLYGPAGAGKTHLAHVMAARHGWRLDRGALLRGLADLPARGWVLDDADLCPDPAALFHALNAAREAGLPLLLTGQAAPARWPFTLPDLMSRLRATTAIGIEAPSDTLLAAMLAKHLADRQIVLAPALQQLLLLHLPRDAASLREAVTALDEAALASGRLNRATVQEVLREMGDGAI</sequence>
<dbReference type="GO" id="GO:0003688">
    <property type="term" value="F:DNA replication origin binding"/>
    <property type="evidence" value="ECO:0007669"/>
    <property type="project" value="TreeGrafter"/>
</dbReference>
<dbReference type="InterPro" id="IPR027417">
    <property type="entry name" value="P-loop_NTPase"/>
</dbReference>
<dbReference type="GO" id="GO:0006270">
    <property type="term" value="P:DNA replication initiation"/>
    <property type="evidence" value="ECO:0007669"/>
    <property type="project" value="TreeGrafter"/>
</dbReference>
<dbReference type="EMBL" id="SACL01000005">
    <property type="protein sequence ID" value="RVT95532.1"/>
    <property type="molecule type" value="Genomic_DNA"/>
</dbReference>
<evidence type="ECO:0000313" key="1">
    <source>
        <dbReference type="EMBL" id="RVT95532.1"/>
    </source>
</evidence>
<gene>
    <name evidence="1" type="ORF">EOD42_15070</name>
</gene>
<dbReference type="PANTHER" id="PTHR30050">
    <property type="entry name" value="CHROMOSOMAL REPLICATION INITIATOR PROTEIN DNAA"/>
    <property type="match status" value="1"/>
</dbReference>
<keyword evidence="2" id="KW-1185">Reference proteome</keyword>
<dbReference type="Gene3D" id="3.40.50.300">
    <property type="entry name" value="P-loop containing nucleotide triphosphate hydrolases"/>
    <property type="match status" value="1"/>
</dbReference>
<name>A0A437MD30_9PROT</name>
<dbReference type="AlphaFoldDB" id="A0A437MD30"/>
<reference evidence="1 2" key="1">
    <citation type="submission" date="2019-01" db="EMBL/GenBank/DDBJ databases">
        <authorList>
            <person name="Chen W.-M."/>
        </authorList>
    </citation>
    <scope>NUCLEOTIDE SEQUENCE [LARGE SCALE GENOMIC DNA]</scope>
    <source>
        <strain evidence="1 2">CCP-6</strain>
    </source>
</reference>
<comment type="caution">
    <text evidence="1">The sequence shown here is derived from an EMBL/GenBank/DDBJ whole genome shotgun (WGS) entry which is preliminary data.</text>
</comment>
<dbReference type="Gene3D" id="1.10.8.60">
    <property type="match status" value="1"/>
</dbReference>
<dbReference type="GO" id="GO:0005886">
    <property type="term" value="C:plasma membrane"/>
    <property type="evidence" value="ECO:0007669"/>
    <property type="project" value="TreeGrafter"/>
</dbReference>
<proteinExistence type="predicted"/>